<organism evidence="3 4">
    <name type="scientific">Variovorax guangxiensis</name>
    <dbReference type="NCBI Taxonomy" id="1775474"/>
    <lineage>
        <taxon>Bacteria</taxon>
        <taxon>Pseudomonadati</taxon>
        <taxon>Pseudomonadota</taxon>
        <taxon>Betaproteobacteria</taxon>
        <taxon>Burkholderiales</taxon>
        <taxon>Comamonadaceae</taxon>
        <taxon>Variovorax</taxon>
    </lineage>
</organism>
<dbReference type="InterPro" id="IPR016186">
    <property type="entry name" value="C-type_lectin-like/link_sf"/>
</dbReference>
<evidence type="ECO:0000256" key="1">
    <source>
        <dbReference type="SAM" id="MobiDB-lite"/>
    </source>
</evidence>
<proteinExistence type="predicted"/>
<dbReference type="SUPFAM" id="SSF56436">
    <property type="entry name" value="C-type lectin-like"/>
    <property type="match status" value="1"/>
</dbReference>
<dbReference type="Proteomes" id="UP000319212">
    <property type="component" value="Unassembled WGS sequence"/>
</dbReference>
<gene>
    <name evidence="3" type="ORF">EAH82_16940</name>
</gene>
<dbReference type="EMBL" id="RCZI01000005">
    <property type="protein sequence ID" value="TPG25240.1"/>
    <property type="molecule type" value="Genomic_DNA"/>
</dbReference>
<feature type="signal peptide" evidence="2">
    <location>
        <begin position="1"/>
        <end position="19"/>
    </location>
</feature>
<evidence type="ECO:0000256" key="2">
    <source>
        <dbReference type="SAM" id="SignalP"/>
    </source>
</evidence>
<feature type="region of interest" description="Disordered" evidence="1">
    <location>
        <begin position="167"/>
        <end position="199"/>
    </location>
</feature>
<dbReference type="AlphaFoldDB" id="A0A502DKS5"/>
<evidence type="ECO:0000313" key="4">
    <source>
        <dbReference type="Proteomes" id="UP000319212"/>
    </source>
</evidence>
<sequence>MTRRSSLVAASALAATLLAACGAMGPSTPQGGMSFFVTSANPGKGADFGGLAGADRYCQSLAASAGAGSRTWRAYLSASAMPGSPSVDARDRIGAGPWRNVKGDVIATSVANLHSDTNNLTKQTALTEKGTGISGRGDPVNLHDMLTGSSPDGRAVNDGKDNTCGNWTKSGDGSALVGHHDRMGLRDDAPSKSWNSSHPTQGCSLDALKKTGGGGLLYCFAQN</sequence>
<feature type="compositionally biased region" description="Basic and acidic residues" evidence="1">
    <location>
        <begin position="178"/>
        <end position="190"/>
    </location>
</feature>
<dbReference type="Gene3D" id="3.10.100.10">
    <property type="entry name" value="Mannose-Binding Protein A, subunit A"/>
    <property type="match status" value="1"/>
</dbReference>
<evidence type="ECO:0008006" key="5">
    <source>
        <dbReference type="Google" id="ProtNLM"/>
    </source>
</evidence>
<comment type="caution">
    <text evidence="3">The sequence shown here is derived from an EMBL/GenBank/DDBJ whole genome shotgun (WGS) entry which is preliminary data.</text>
</comment>
<dbReference type="PROSITE" id="PS51257">
    <property type="entry name" value="PROKAR_LIPOPROTEIN"/>
    <property type="match status" value="1"/>
</dbReference>
<dbReference type="RefSeq" id="WP_140843743.1">
    <property type="nucleotide sequence ID" value="NZ_RCZI01000005.1"/>
</dbReference>
<protein>
    <recommendedName>
        <fullName evidence="5">Lectin</fullName>
    </recommendedName>
</protein>
<evidence type="ECO:0000313" key="3">
    <source>
        <dbReference type="EMBL" id="TPG25240.1"/>
    </source>
</evidence>
<feature type="chain" id="PRO_5021491315" description="Lectin" evidence="2">
    <location>
        <begin position="20"/>
        <end position="223"/>
    </location>
</feature>
<dbReference type="OrthoDB" id="5510573at2"/>
<dbReference type="InterPro" id="IPR016187">
    <property type="entry name" value="CTDL_fold"/>
</dbReference>
<name>A0A502DKS5_9BURK</name>
<accession>A0A502DKS5</accession>
<reference evidence="3 4" key="1">
    <citation type="journal article" date="2019" name="Environ. Microbiol.">
        <title>Species interactions and distinct microbial communities in high Arctic permafrost affected cryosols are associated with the CH4 and CO2 gas fluxes.</title>
        <authorList>
            <person name="Altshuler I."/>
            <person name="Hamel J."/>
            <person name="Turney S."/>
            <person name="Magnuson E."/>
            <person name="Levesque R."/>
            <person name="Greer C."/>
            <person name="Whyte L.G."/>
        </authorList>
    </citation>
    <scope>NUCLEOTIDE SEQUENCE [LARGE SCALE GENOMIC DNA]</scope>
    <source>
        <strain evidence="3 4">S06.C</strain>
    </source>
</reference>
<keyword evidence="2" id="KW-0732">Signal</keyword>